<organism evidence="8 9">
    <name type="scientific">Tagetes erecta</name>
    <name type="common">African marigold</name>
    <dbReference type="NCBI Taxonomy" id="13708"/>
    <lineage>
        <taxon>Eukaryota</taxon>
        <taxon>Viridiplantae</taxon>
        <taxon>Streptophyta</taxon>
        <taxon>Embryophyta</taxon>
        <taxon>Tracheophyta</taxon>
        <taxon>Spermatophyta</taxon>
        <taxon>Magnoliopsida</taxon>
        <taxon>eudicotyledons</taxon>
        <taxon>Gunneridae</taxon>
        <taxon>Pentapetalae</taxon>
        <taxon>asterids</taxon>
        <taxon>campanulids</taxon>
        <taxon>Asterales</taxon>
        <taxon>Asteraceae</taxon>
        <taxon>Asteroideae</taxon>
        <taxon>Heliantheae alliance</taxon>
        <taxon>Tageteae</taxon>
        <taxon>Tagetes</taxon>
    </lineage>
</organism>
<feature type="transmembrane region" description="Helical" evidence="7">
    <location>
        <begin position="57"/>
        <end position="75"/>
    </location>
</feature>
<evidence type="ECO:0000256" key="6">
    <source>
        <dbReference type="ARBA" id="ARBA00029467"/>
    </source>
</evidence>
<dbReference type="EMBL" id="JAUHHV010000007">
    <property type="protein sequence ID" value="KAK1416697.1"/>
    <property type="molecule type" value="Genomic_DNA"/>
</dbReference>
<dbReference type="InterPro" id="IPR052222">
    <property type="entry name" value="DESIGUAL"/>
</dbReference>
<comment type="subcellular location">
    <subcellularLocation>
        <location evidence="1">Endomembrane system</location>
        <topology evidence="1">Multi-pass membrane protein</topology>
    </subcellularLocation>
</comment>
<feature type="transmembrane region" description="Helical" evidence="7">
    <location>
        <begin position="87"/>
        <end position="111"/>
    </location>
</feature>
<keyword evidence="2 7" id="KW-0812">Transmembrane</keyword>
<evidence type="ECO:0000256" key="4">
    <source>
        <dbReference type="ARBA" id="ARBA00022989"/>
    </source>
</evidence>
<protein>
    <submittedName>
        <fullName evidence="8">Uncharacterized protein</fullName>
    </submittedName>
</protein>
<keyword evidence="5 7" id="KW-0472">Membrane</keyword>
<dbReference type="GO" id="GO:0012505">
    <property type="term" value="C:endomembrane system"/>
    <property type="evidence" value="ECO:0007669"/>
    <property type="project" value="UniProtKB-SubCell"/>
</dbReference>
<evidence type="ECO:0000256" key="3">
    <source>
        <dbReference type="ARBA" id="ARBA00022729"/>
    </source>
</evidence>
<feature type="transmembrane region" description="Helical" evidence="7">
    <location>
        <begin position="131"/>
        <end position="158"/>
    </location>
</feature>
<comment type="caution">
    <text evidence="8">The sequence shown here is derived from an EMBL/GenBank/DDBJ whole genome shotgun (WGS) entry which is preliminary data.</text>
</comment>
<name>A0AAD8K9Q7_TARER</name>
<keyword evidence="4 7" id="KW-1133">Transmembrane helix</keyword>
<evidence type="ECO:0000313" key="9">
    <source>
        <dbReference type="Proteomes" id="UP001229421"/>
    </source>
</evidence>
<dbReference type="Pfam" id="PF06749">
    <property type="entry name" value="DUF1218"/>
    <property type="match status" value="1"/>
</dbReference>
<evidence type="ECO:0000313" key="8">
    <source>
        <dbReference type="EMBL" id="KAK1416697.1"/>
    </source>
</evidence>
<gene>
    <name evidence="8" type="ORF">QVD17_25812</name>
</gene>
<proteinExistence type="inferred from homology"/>
<evidence type="ECO:0000256" key="2">
    <source>
        <dbReference type="ARBA" id="ARBA00022692"/>
    </source>
</evidence>
<comment type="similarity">
    <text evidence="6">Belongs to the DESIGUAL family.</text>
</comment>
<keyword evidence="9" id="KW-1185">Reference proteome</keyword>
<evidence type="ECO:0000256" key="1">
    <source>
        <dbReference type="ARBA" id="ARBA00004127"/>
    </source>
</evidence>
<feature type="transmembrane region" description="Helical" evidence="7">
    <location>
        <begin position="12"/>
        <end position="32"/>
    </location>
</feature>
<evidence type="ECO:0000256" key="7">
    <source>
        <dbReference type="SAM" id="Phobius"/>
    </source>
</evidence>
<reference evidence="8" key="1">
    <citation type="journal article" date="2023" name="bioRxiv">
        <title>Improved chromosome-level genome assembly for marigold (Tagetes erecta).</title>
        <authorList>
            <person name="Jiang F."/>
            <person name="Yuan L."/>
            <person name="Wang S."/>
            <person name="Wang H."/>
            <person name="Xu D."/>
            <person name="Wang A."/>
            <person name="Fan W."/>
        </authorList>
    </citation>
    <scope>NUCLEOTIDE SEQUENCE</scope>
    <source>
        <strain evidence="8">WSJ</strain>
        <tissue evidence="8">Leaf</tissue>
    </source>
</reference>
<accession>A0AAD8K9Q7</accession>
<sequence>MDVVRDSEPKWTLIVVVFIIIGMASSALGFGAEATSPRLYEVLNKIGGGCTYPRSPAHGLAIAALVTLVIFRFHCPRIRKHSSKTRLCLISSWVAWLAAMSLYVIGLGMIANQAKELRYDSFKRSYIVCHVVKPGIFGAGASFVLVCVVLEIITHVFISSL</sequence>
<dbReference type="InterPro" id="IPR009606">
    <property type="entry name" value="DEAL/Modifying_wall_lignin1/2"/>
</dbReference>
<dbReference type="PANTHER" id="PTHR31769">
    <property type="entry name" value="OS07G0462200 PROTEIN-RELATED"/>
    <property type="match status" value="1"/>
</dbReference>
<evidence type="ECO:0000256" key="5">
    <source>
        <dbReference type="ARBA" id="ARBA00023136"/>
    </source>
</evidence>
<keyword evidence="3" id="KW-0732">Signal</keyword>
<dbReference type="AlphaFoldDB" id="A0AAD8K9Q7"/>
<dbReference type="Proteomes" id="UP001229421">
    <property type="component" value="Unassembled WGS sequence"/>
</dbReference>